<dbReference type="GO" id="GO:0003677">
    <property type="term" value="F:DNA binding"/>
    <property type="evidence" value="ECO:0007669"/>
    <property type="project" value="UniProtKB-KW"/>
</dbReference>
<evidence type="ECO:0000313" key="2">
    <source>
        <dbReference type="EMBL" id="MEQ3362095.1"/>
    </source>
</evidence>
<feature type="region of interest" description="Disordered" evidence="1">
    <location>
        <begin position="54"/>
        <end position="77"/>
    </location>
</feature>
<dbReference type="EMBL" id="JBBNOP010000002">
    <property type="protein sequence ID" value="MEQ3362095.1"/>
    <property type="molecule type" value="Genomic_DNA"/>
</dbReference>
<comment type="caution">
    <text evidence="2">The sequence shown here is derived from an EMBL/GenBank/DDBJ whole genome shotgun (WGS) entry which is preliminary data.</text>
</comment>
<dbReference type="RefSeq" id="WP_102373640.1">
    <property type="nucleotide sequence ID" value="NZ_JBBNOP010000002.1"/>
</dbReference>
<name>A0ABV1JAI6_9ACTN</name>
<reference evidence="2 3" key="1">
    <citation type="submission" date="2024-04" db="EMBL/GenBank/DDBJ databases">
        <title>Human intestinal bacterial collection.</title>
        <authorList>
            <person name="Pauvert C."/>
            <person name="Hitch T.C.A."/>
            <person name="Clavel T."/>
        </authorList>
    </citation>
    <scope>NUCLEOTIDE SEQUENCE [LARGE SCALE GENOMIC DNA]</scope>
    <source>
        <strain evidence="2 3">CLA-KB-H42</strain>
    </source>
</reference>
<keyword evidence="2" id="KW-0238">DNA-binding</keyword>
<organism evidence="2 3">
    <name type="scientific">Raoultibacter massiliensis</name>
    <dbReference type="NCBI Taxonomy" id="1852371"/>
    <lineage>
        <taxon>Bacteria</taxon>
        <taxon>Bacillati</taxon>
        <taxon>Actinomycetota</taxon>
        <taxon>Coriobacteriia</taxon>
        <taxon>Eggerthellales</taxon>
        <taxon>Eggerthellaceae</taxon>
        <taxon>Raoultibacter</taxon>
    </lineage>
</organism>
<evidence type="ECO:0000256" key="1">
    <source>
        <dbReference type="SAM" id="MobiDB-lite"/>
    </source>
</evidence>
<dbReference type="Proteomes" id="UP001487305">
    <property type="component" value="Unassembled WGS sequence"/>
</dbReference>
<sequence length="93" mass="9528">MKECPVCSAVTFDDMDICYGCLHRFGGADAIAASATAGGKGAFAVQPANGSLAGGGPSGCKLSPDRPREQGGTDRPARAYRVEITLVPIDQAR</sequence>
<accession>A0ABV1JAI6</accession>
<gene>
    <name evidence="2" type="ORF">AAA083_03785</name>
</gene>
<feature type="compositionally biased region" description="Basic and acidic residues" evidence="1">
    <location>
        <begin position="63"/>
        <end position="77"/>
    </location>
</feature>
<keyword evidence="3" id="KW-1185">Reference proteome</keyword>
<proteinExistence type="predicted"/>
<protein>
    <submittedName>
        <fullName evidence="2">DNA-binding protein</fullName>
    </submittedName>
</protein>
<evidence type="ECO:0000313" key="3">
    <source>
        <dbReference type="Proteomes" id="UP001487305"/>
    </source>
</evidence>